<dbReference type="Proteomes" id="UP001188597">
    <property type="component" value="Unassembled WGS sequence"/>
</dbReference>
<proteinExistence type="predicted"/>
<gene>
    <name evidence="1" type="ORF">RJ639_022817</name>
</gene>
<accession>A0AA88V098</accession>
<organism evidence="1 2">
    <name type="scientific">Escallonia herrerae</name>
    <dbReference type="NCBI Taxonomy" id="1293975"/>
    <lineage>
        <taxon>Eukaryota</taxon>
        <taxon>Viridiplantae</taxon>
        <taxon>Streptophyta</taxon>
        <taxon>Embryophyta</taxon>
        <taxon>Tracheophyta</taxon>
        <taxon>Spermatophyta</taxon>
        <taxon>Magnoliopsida</taxon>
        <taxon>eudicotyledons</taxon>
        <taxon>Gunneridae</taxon>
        <taxon>Pentapetalae</taxon>
        <taxon>asterids</taxon>
        <taxon>campanulids</taxon>
        <taxon>Escalloniales</taxon>
        <taxon>Escalloniaceae</taxon>
        <taxon>Escallonia</taxon>
    </lineage>
</organism>
<protein>
    <submittedName>
        <fullName evidence="1">Uncharacterized protein</fullName>
    </submittedName>
</protein>
<sequence>MELVLSTTAFNKLVCLLVFVPLVLDGFSGFGSVAQLLPEEEGVLPAEFANLSYLREMSLLGNRISGSIPKEIGDIATLEVL</sequence>
<dbReference type="EMBL" id="JAVXUP010003369">
    <property type="protein sequence ID" value="KAK2999179.1"/>
    <property type="molecule type" value="Genomic_DNA"/>
</dbReference>
<dbReference type="InterPro" id="IPR032675">
    <property type="entry name" value="LRR_dom_sf"/>
</dbReference>
<dbReference type="AlphaFoldDB" id="A0AA88V098"/>
<dbReference type="SUPFAM" id="SSF52058">
    <property type="entry name" value="L domain-like"/>
    <property type="match status" value="1"/>
</dbReference>
<comment type="caution">
    <text evidence="1">The sequence shown here is derived from an EMBL/GenBank/DDBJ whole genome shotgun (WGS) entry which is preliminary data.</text>
</comment>
<reference evidence="1" key="1">
    <citation type="submission" date="2022-12" db="EMBL/GenBank/DDBJ databases">
        <title>Draft genome assemblies for two species of Escallonia (Escalloniales).</title>
        <authorList>
            <person name="Chanderbali A."/>
            <person name="Dervinis C."/>
            <person name="Anghel I."/>
            <person name="Soltis D."/>
            <person name="Soltis P."/>
            <person name="Zapata F."/>
        </authorList>
    </citation>
    <scope>NUCLEOTIDE SEQUENCE</scope>
    <source>
        <strain evidence="1">UCBG64.0493</strain>
        <tissue evidence="1">Leaf</tissue>
    </source>
</reference>
<name>A0AA88V098_9ASTE</name>
<evidence type="ECO:0000313" key="1">
    <source>
        <dbReference type="EMBL" id="KAK2999179.1"/>
    </source>
</evidence>
<dbReference type="Gene3D" id="3.80.10.10">
    <property type="entry name" value="Ribonuclease Inhibitor"/>
    <property type="match status" value="1"/>
</dbReference>
<keyword evidence="2" id="KW-1185">Reference proteome</keyword>
<evidence type="ECO:0000313" key="2">
    <source>
        <dbReference type="Proteomes" id="UP001188597"/>
    </source>
</evidence>